<dbReference type="STRING" id="1104324.P186_2046"/>
<dbReference type="EMBL" id="CP003098">
    <property type="protein sequence ID" value="AET33441.1"/>
    <property type="molecule type" value="Genomic_DNA"/>
</dbReference>
<sequence>MVVGVGTVAVEIPRSLYEEAARRGLDVGELVVAALAKALNLDPQACAKARLELAVKYLEEGRELAHRDPAQASEKLYKAAEEAVKALTQHYNLKDVLSRVEERGRWTVTDLEKAVAEISKKVGGWFRQSWDAAWVLHVWGFHEAKLDAEGVGERLPDVEKIVQEALKIVGGH</sequence>
<dbReference type="HOGENOM" id="CLU_115256_0_0_2"/>
<accession>G7VIG1</accession>
<dbReference type="Gene3D" id="1.20.120.330">
    <property type="entry name" value="Nucleotidyltransferases domain 2"/>
    <property type="match status" value="1"/>
</dbReference>
<dbReference type="Pfam" id="PF05942">
    <property type="entry name" value="PaREP1"/>
    <property type="match status" value="1"/>
</dbReference>
<dbReference type="KEGG" id="pyr:P186_2046"/>
<evidence type="ECO:0000313" key="2">
    <source>
        <dbReference type="Proteomes" id="UP000005867"/>
    </source>
</evidence>
<reference evidence="1 2" key="1">
    <citation type="journal article" date="2012" name="J. Bacteriol.">
        <title>Complete genome sequence of strain 1860, a crenarchaeon of the genus pyrobaculum able to grow with various electron acceptors.</title>
        <authorList>
            <person name="Mardanov A.V."/>
            <person name="Gumerov V.M."/>
            <person name="Slobodkina G.B."/>
            <person name="Beletsky A.V."/>
            <person name="Bonch-Osmolovskaya E.A."/>
            <person name="Ravin N.V."/>
            <person name="Skryabin K.G."/>
        </authorList>
    </citation>
    <scope>NUCLEOTIDE SEQUENCE [LARGE SCALE GENOMIC DNA]</scope>
    <source>
        <strain evidence="1 2">1860</strain>
    </source>
</reference>
<keyword evidence="2" id="KW-1185">Reference proteome</keyword>
<proteinExistence type="predicted"/>
<dbReference type="Proteomes" id="UP000005867">
    <property type="component" value="Chromosome"/>
</dbReference>
<dbReference type="eggNOG" id="arCOG03721">
    <property type="taxonomic scope" value="Archaea"/>
</dbReference>
<gene>
    <name evidence="1" type="ORF">P186_2046</name>
</gene>
<name>G7VIG1_9CREN</name>
<dbReference type="PANTHER" id="PTHR34237:SF4">
    <property type="entry name" value="PAREP1 FAMILY PROTEIN"/>
    <property type="match status" value="1"/>
</dbReference>
<dbReference type="GeneID" id="11596534"/>
<protein>
    <submittedName>
        <fullName evidence="1">PaREP1</fullName>
    </submittedName>
</protein>
<evidence type="ECO:0000313" key="1">
    <source>
        <dbReference type="EMBL" id="AET33441.1"/>
    </source>
</evidence>
<dbReference type="RefSeq" id="WP_014289266.1">
    <property type="nucleotide sequence ID" value="NC_016645.1"/>
</dbReference>
<dbReference type="PANTHER" id="PTHR34237">
    <property type="entry name" value="PAREP8-RELATED"/>
    <property type="match status" value="1"/>
</dbReference>
<dbReference type="AlphaFoldDB" id="G7VIG1"/>
<organism evidence="1 2">
    <name type="scientific">Pyrobaculum ferrireducens</name>
    <dbReference type="NCBI Taxonomy" id="1104324"/>
    <lineage>
        <taxon>Archaea</taxon>
        <taxon>Thermoproteota</taxon>
        <taxon>Thermoprotei</taxon>
        <taxon>Thermoproteales</taxon>
        <taxon>Thermoproteaceae</taxon>
        <taxon>Pyrobaculum</taxon>
    </lineage>
</organism>
<dbReference type="InterPro" id="IPR010268">
    <property type="entry name" value="PaREP1"/>
</dbReference>
<dbReference type="BioCyc" id="PSP1104324:GJSN-1997-MONOMER"/>